<dbReference type="AlphaFoldDB" id="A0A2W5A8E0"/>
<dbReference type="Pfam" id="PF26016">
    <property type="entry name" value="ExoI_C"/>
    <property type="match status" value="1"/>
</dbReference>
<dbReference type="GO" id="GO:0046872">
    <property type="term" value="F:metal ion binding"/>
    <property type="evidence" value="ECO:0007669"/>
    <property type="project" value="UniProtKB-KW"/>
</dbReference>
<dbReference type="InterPro" id="IPR058561">
    <property type="entry name" value="Exonuc_1_C"/>
</dbReference>
<dbReference type="GO" id="GO:0006281">
    <property type="term" value="P:DNA repair"/>
    <property type="evidence" value="ECO:0007669"/>
    <property type="project" value="InterPro"/>
</dbReference>
<dbReference type="GO" id="GO:0008310">
    <property type="term" value="F:single-stranded DNA 3'-5' DNA exonuclease activity"/>
    <property type="evidence" value="ECO:0007669"/>
    <property type="project" value="InterPro"/>
</dbReference>
<accession>A0A2W5A8E0</accession>
<dbReference type="Proteomes" id="UP000249066">
    <property type="component" value="Unassembled WGS sequence"/>
</dbReference>
<dbReference type="SUPFAM" id="SSF53098">
    <property type="entry name" value="Ribonuclease H-like"/>
    <property type="match status" value="1"/>
</dbReference>
<reference evidence="3 4" key="1">
    <citation type="submission" date="2017-08" db="EMBL/GenBank/DDBJ databases">
        <title>Infants hospitalized years apart are colonized by the same room-sourced microbial strains.</title>
        <authorList>
            <person name="Brooks B."/>
            <person name="Olm M.R."/>
            <person name="Firek B.A."/>
            <person name="Baker R."/>
            <person name="Thomas B.C."/>
            <person name="Morowitz M.J."/>
            <person name="Banfield J.F."/>
        </authorList>
    </citation>
    <scope>NUCLEOTIDE SEQUENCE [LARGE SCALE GENOMIC DNA]</scope>
    <source>
        <strain evidence="3">S2_018_000_R2_101</strain>
    </source>
</reference>
<feature type="domain" description="ExoI C-terminal" evidence="2">
    <location>
        <begin position="127"/>
        <end position="248"/>
    </location>
</feature>
<evidence type="ECO:0000259" key="2">
    <source>
        <dbReference type="PROSITE" id="PS51785"/>
    </source>
</evidence>
<dbReference type="InterPro" id="IPR038649">
    <property type="entry name" value="EXOI_SH3_sf"/>
</dbReference>
<proteinExistence type="predicted"/>
<evidence type="ECO:0000313" key="3">
    <source>
        <dbReference type="EMBL" id="PZO90764.1"/>
    </source>
</evidence>
<evidence type="ECO:0000259" key="1">
    <source>
        <dbReference type="PROSITE" id="PS51784"/>
    </source>
</evidence>
<dbReference type="Gene3D" id="3.30.1520.20">
    <property type="entry name" value="Exonuclease ExoI, domain 2"/>
    <property type="match status" value="1"/>
</dbReference>
<dbReference type="InterPro" id="IPR012337">
    <property type="entry name" value="RNaseH-like_sf"/>
</dbReference>
<sequence>MMASTPTLVLTEFYFNRPFHFVVSTLGADPDNPAAQLCLDLKHDLDWIAGQSPNDLATWAAKSPKPIRKFRTNAAPLIAPTSDVPSEFLGGLAPPYIAAAAQRLRQDHGLRQRLIEAAVASREEYEPSPHVEEQLYASFTPRADRSRLVAFHSAAWTDRASIVATLEDARLRYYGYRLIYERNPETLTPQLREYYRAHDNDRLMDATGTAKWGTLLAALAAIPDAATDASAAATTILRDYDDYLRERIAAVKADQASRLALA</sequence>
<dbReference type="EMBL" id="QFNN01000021">
    <property type="protein sequence ID" value="PZO90764.1"/>
    <property type="molecule type" value="Genomic_DNA"/>
</dbReference>
<organism evidence="3 4">
    <name type="scientific">Sphingomonas sanxanigenens</name>
    <dbReference type="NCBI Taxonomy" id="397260"/>
    <lineage>
        <taxon>Bacteria</taxon>
        <taxon>Pseudomonadati</taxon>
        <taxon>Pseudomonadota</taxon>
        <taxon>Alphaproteobacteria</taxon>
        <taxon>Sphingomonadales</taxon>
        <taxon>Sphingomonadaceae</taxon>
        <taxon>Sphingomonas</taxon>
    </lineage>
</organism>
<dbReference type="InterPro" id="IPR034747">
    <property type="entry name" value="EXOI_SH3"/>
</dbReference>
<evidence type="ECO:0000313" key="4">
    <source>
        <dbReference type="Proteomes" id="UP000249066"/>
    </source>
</evidence>
<name>A0A2W5A8E0_9SPHN</name>
<feature type="domain" description="ExoI SH3-like" evidence="1">
    <location>
        <begin position="1"/>
        <end position="122"/>
    </location>
</feature>
<dbReference type="PROSITE" id="PS51785">
    <property type="entry name" value="EXOI_C"/>
    <property type="match status" value="1"/>
</dbReference>
<protein>
    <submittedName>
        <fullName evidence="3">Uncharacterized protein</fullName>
    </submittedName>
</protein>
<dbReference type="Gene3D" id="1.20.1280.70">
    <property type="entry name" value="Exonuclease ExoI, domain 3"/>
    <property type="match status" value="1"/>
</dbReference>
<comment type="caution">
    <text evidence="3">The sequence shown here is derived from an EMBL/GenBank/DDBJ whole genome shotgun (WGS) entry which is preliminary data.</text>
</comment>
<dbReference type="PROSITE" id="PS51784">
    <property type="entry name" value="EXOI_SH3"/>
    <property type="match status" value="1"/>
</dbReference>
<gene>
    <name evidence="3" type="ORF">DI623_05745</name>
</gene>